<gene>
    <name evidence="1" type="ORF">Mco01_16690</name>
</gene>
<protein>
    <submittedName>
        <fullName evidence="1">Uncharacterized protein</fullName>
    </submittedName>
</protein>
<keyword evidence="2" id="KW-1185">Reference proteome</keyword>
<evidence type="ECO:0000313" key="1">
    <source>
        <dbReference type="EMBL" id="GIH38669.1"/>
    </source>
</evidence>
<accession>A0ABQ4FV25</accession>
<name>A0ABQ4FV25_9ACTN</name>
<evidence type="ECO:0000313" key="2">
    <source>
        <dbReference type="Proteomes" id="UP000603904"/>
    </source>
</evidence>
<dbReference type="Pfam" id="PF21833">
    <property type="entry name" value="DUF6893"/>
    <property type="match status" value="1"/>
</dbReference>
<dbReference type="Proteomes" id="UP000603904">
    <property type="component" value="Unassembled WGS sequence"/>
</dbReference>
<comment type="caution">
    <text evidence="1">The sequence shown here is derived from an EMBL/GenBank/DDBJ whole genome shotgun (WGS) entry which is preliminary data.</text>
</comment>
<proteinExistence type="predicted"/>
<sequence length="56" mass="6260">MVRRLIILLLLAGAVALLVQSLPDIKRYVRIRRMLLTAAPARPRARRRAVRAGEAG</sequence>
<dbReference type="RefSeq" id="WP_204056292.1">
    <property type="nucleotide sequence ID" value="NZ_BAAAGP010000002.1"/>
</dbReference>
<dbReference type="InterPro" id="IPR054188">
    <property type="entry name" value="DUF6893"/>
</dbReference>
<organism evidence="1 2">
    <name type="scientific">Microbispora corallina</name>
    <dbReference type="NCBI Taxonomy" id="83302"/>
    <lineage>
        <taxon>Bacteria</taxon>
        <taxon>Bacillati</taxon>
        <taxon>Actinomycetota</taxon>
        <taxon>Actinomycetes</taxon>
        <taxon>Streptosporangiales</taxon>
        <taxon>Streptosporangiaceae</taxon>
        <taxon>Microbispora</taxon>
    </lineage>
</organism>
<dbReference type="EMBL" id="BOOC01000005">
    <property type="protein sequence ID" value="GIH38669.1"/>
    <property type="molecule type" value="Genomic_DNA"/>
</dbReference>
<reference evidence="1 2" key="1">
    <citation type="submission" date="2021-01" db="EMBL/GenBank/DDBJ databases">
        <title>Whole genome shotgun sequence of Microbispora corallina NBRC 16416.</title>
        <authorList>
            <person name="Komaki H."/>
            <person name="Tamura T."/>
        </authorList>
    </citation>
    <scope>NUCLEOTIDE SEQUENCE [LARGE SCALE GENOMIC DNA]</scope>
    <source>
        <strain evidence="1 2">NBRC 16416</strain>
    </source>
</reference>